<dbReference type="InterPro" id="IPR020846">
    <property type="entry name" value="MFS_dom"/>
</dbReference>
<dbReference type="InterPro" id="IPR050327">
    <property type="entry name" value="Proton-linked_MCT"/>
</dbReference>
<keyword evidence="3 4" id="KW-0472">Membrane</keyword>
<feature type="transmembrane region" description="Helical" evidence="4">
    <location>
        <begin position="126"/>
        <end position="144"/>
    </location>
</feature>
<sequence>MAALGVTQIIGYGSIYYAYPILAPAIAAEFGAQEPVLFGILSAGLLLGGLASPVLGRQIDRFGGAQVMCAGSLAMALLSLLIAGSPNIYVFGGLTLLIELLSFAVLYDAAFSVLAQKRPNDTRRAITNLTLIAGFASTLFWPLSGWLVGEVGWQGAYLVFAALHLLLAAPLHGWIFATPHVNEKTSLEEQRPKPDERYVPLEGRTARRAFILLGIAFGLTGMAISALGVHLVLALQSLGLGSSAYLIAMLMGPAQVAIRVVDATLWRNQHPLLVAIVSSAAIPAALALLLLPGPAMILAVCFAISFGAGQGLSSIVRGAVPVALFGTAGMGQRLGRLAAIRSMLGAAAPFLFSWIATALSIQLAIGFALLVAITGLVALMSLRLELRIRVN</sequence>
<evidence type="ECO:0000259" key="5">
    <source>
        <dbReference type="PROSITE" id="PS50850"/>
    </source>
</evidence>
<protein>
    <submittedName>
        <fullName evidence="6">Major facilitator transporter</fullName>
    </submittedName>
</protein>
<organism evidence="6 7">
    <name type="scientific">Haematobacter massiliensis</name>
    <dbReference type="NCBI Taxonomy" id="195105"/>
    <lineage>
        <taxon>Bacteria</taxon>
        <taxon>Pseudomonadati</taxon>
        <taxon>Pseudomonadota</taxon>
        <taxon>Alphaproteobacteria</taxon>
        <taxon>Rhodobacterales</taxon>
        <taxon>Paracoccaceae</taxon>
        <taxon>Haematobacter</taxon>
    </lineage>
</organism>
<feature type="transmembrane region" description="Helical" evidence="4">
    <location>
        <begin position="88"/>
        <end position="114"/>
    </location>
</feature>
<dbReference type="Gene3D" id="1.20.1250.20">
    <property type="entry name" value="MFS general substrate transporter like domains"/>
    <property type="match status" value="1"/>
</dbReference>
<dbReference type="EMBL" id="JGYG01000025">
    <property type="protein sequence ID" value="KFI25507.1"/>
    <property type="molecule type" value="Genomic_DNA"/>
</dbReference>
<evidence type="ECO:0000256" key="2">
    <source>
        <dbReference type="ARBA" id="ARBA00022989"/>
    </source>
</evidence>
<dbReference type="PANTHER" id="PTHR11360:SF308">
    <property type="entry name" value="BLL3089 PROTEIN"/>
    <property type="match status" value="1"/>
</dbReference>
<feature type="transmembrane region" description="Helical" evidence="4">
    <location>
        <begin position="272"/>
        <end position="291"/>
    </location>
</feature>
<name>A0A086XU07_9RHOB</name>
<evidence type="ECO:0000256" key="4">
    <source>
        <dbReference type="SAM" id="Phobius"/>
    </source>
</evidence>
<evidence type="ECO:0000256" key="3">
    <source>
        <dbReference type="ARBA" id="ARBA00023136"/>
    </source>
</evidence>
<dbReference type="PROSITE" id="PS50850">
    <property type="entry name" value="MFS"/>
    <property type="match status" value="1"/>
</dbReference>
<feature type="transmembrane region" description="Helical" evidence="4">
    <location>
        <begin position="297"/>
        <end position="325"/>
    </location>
</feature>
<keyword evidence="1 4" id="KW-0812">Transmembrane</keyword>
<dbReference type="Pfam" id="PF07690">
    <property type="entry name" value="MFS_1"/>
    <property type="match status" value="1"/>
</dbReference>
<dbReference type="AlphaFoldDB" id="A0A086XU07"/>
<accession>A0A086XU07</accession>
<proteinExistence type="predicted"/>
<keyword evidence="7" id="KW-1185">Reference proteome</keyword>
<reference evidence="6 7" key="1">
    <citation type="submission" date="2014-03" db="EMBL/GenBank/DDBJ databases">
        <title>Genome of Haematobacter massiliensis CCUG 47968.</title>
        <authorList>
            <person name="Wang D."/>
            <person name="Wang G."/>
        </authorList>
    </citation>
    <scope>NUCLEOTIDE SEQUENCE [LARGE SCALE GENOMIC DNA]</scope>
    <source>
        <strain evidence="6 7">CCUG 47968</strain>
    </source>
</reference>
<evidence type="ECO:0000313" key="6">
    <source>
        <dbReference type="EMBL" id="KFI25507.1"/>
    </source>
</evidence>
<evidence type="ECO:0000256" key="1">
    <source>
        <dbReference type="ARBA" id="ARBA00022692"/>
    </source>
</evidence>
<feature type="transmembrane region" description="Helical" evidence="4">
    <location>
        <begin position="62"/>
        <end position="82"/>
    </location>
</feature>
<dbReference type="InterPro" id="IPR036259">
    <property type="entry name" value="MFS_trans_sf"/>
</dbReference>
<dbReference type="GO" id="GO:0022857">
    <property type="term" value="F:transmembrane transporter activity"/>
    <property type="evidence" value="ECO:0007669"/>
    <property type="project" value="InterPro"/>
</dbReference>
<dbReference type="SUPFAM" id="SSF103473">
    <property type="entry name" value="MFS general substrate transporter"/>
    <property type="match status" value="1"/>
</dbReference>
<dbReference type="eggNOG" id="COG2814">
    <property type="taxonomic scope" value="Bacteria"/>
</dbReference>
<dbReference type="InterPro" id="IPR011701">
    <property type="entry name" value="MFS"/>
</dbReference>
<keyword evidence="2 4" id="KW-1133">Transmembrane helix</keyword>
<feature type="transmembrane region" description="Helical" evidence="4">
    <location>
        <begin position="239"/>
        <end position="260"/>
    </location>
</feature>
<gene>
    <name evidence="6" type="ORF">CN97_08215</name>
</gene>
<feature type="transmembrane region" description="Helical" evidence="4">
    <location>
        <begin position="337"/>
        <end position="355"/>
    </location>
</feature>
<dbReference type="PANTHER" id="PTHR11360">
    <property type="entry name" value="MONOCARBOXYLATE TRANSPORTER"/>
    <property type="match status" value="1"/>
</dbReference>
<evidence type="ECO:0000313" key="7">
    <source>
        <dbReference type="Proteomes" id="UP000028826"/>
    </source>
</evidence>
<dbReference type="Proteomes" id="UP000028826">
    <property type="component" value="Unassembled WGS sequence"/>
</dbReference>
<feature type="transmembrane region" description="Helical" evidence="4">
    <location>
        <begin position="156"/>
        <end position="177"/>
    </location>
</feature>
<dbReference type="STRING" id="195105.CN97_08215"/>
<feature type="transmembrane region" description="Helical" evidence="4">
    <location>
        <begin position="361"/>
        <end position="382"/>
    </location>
</feature>
<feature type="transmembrane region" description="Helical" evidence="4">
    <location>
        <begin position="36"/>
        <end position="55"/>
    </location>
</feature>
<feature type="domain" description="Major facilitator superfamily (MFS) profile" evidence="5">
    <location>
        <begin position="1"/>
        <end position="389"/>
    </location>
</feature>
<feature type="transmembrane region" description="Helical" evidence="4">
    <location>
        <begin position="210"/>
        <end position="233"/>
    </location>
</feature>
<comment type="caution">
    <text evidence="6">The sequence shown here is derived from an EMBL/GenBank/DDBJ whole genome shotgun (WGS) entry which is preliminary data.</text>
</comment>